<evidence type="ECO:0000313" key="5">
    <source>
        <dbReference type="EMBL" id="MCQ8897187.1"/>
    </source>
</evidence>
<keyword evidence="6" id="KW-1185">Reference proteome</keyword>
<dbReference type="InterPro" id="IPR032710">
    <property type="entry name" value="NTF2-like_dom_sf"/>
</dbReference>
<dbReference type="Pfam" id="PF24125">
    <property type="entry name" value="Cds6_C"/>
    <property type="match status" value="1"/>
</dbReference>
<feature type="domain" description="Cds6 C-terminal" evidence="4">
    <location>
        <begin position="273"/>
        <end position="376"/>
    </location>
</feature>
<evidence type="ECO:0000256" key="2">
    <source>
        <dbReference type="SAM" id="MobiDB-lite"/>
    </source>
</evidence>
<keyword evidence="1" id="KW-0802">TPR repeat</keyword>
<dbReference type="Pfam" id="PF13432">
    <property type="entry name" value="TPR_16"/>
    <property type="match status" value="1"/>
</dbReference>
<keyword evidence="3" id="KW-0732">Signal</keyword>
<dbReference type="InterPro" id="IPR011990">
    <property type="entry name" value="TPR-like_helical_dom_sf"/>
</dbReference>
<name>A0ABT1WK60_9BURK</name>
<dbReference type="SUPFAM" id="SSF48452">
    <property type="entry name" value="TPR-like"/>
    <property type="match status" value="1"/>
</dbReference>
<dbReference type="SUPFAM" id="SSF54427">
    <property type="entry name" value="NTF2-like"/>
    <property type="match status" value="1"/>
</dbReference>
<feature type="chain" id="PRO_5047175462" evidence="3">
    <location>
        <begin position="27"/>
        <end position="380"/>
    </location>
</feature>
<feature type="compositionally biased region" description="Polar residues" evidence="2">
    <location>
        <begin position="247"/>
        <end position="256"/>
    </location>
</feature>
<dbReference type="PANTHER" id="PTHR12558">
    <property type="entry name" value="CELL DIVISION CYCLE 16,23,27"/>
    <property type="match status" value="1"/>
</dbReference>
<dbReference type="InterPro" id="IPR019734">
    <property type="entry name" value="TPR_rpt"/>
</dbReference>
<evidence type="ECO:0000256" key="1">
    <source>
        <dbReference type="PROSITE-ProRule" id="PRU00339"/>
    </source>
</evidence>
<sequence>MTNTHKKPRNTARSLLVCALMGLALAGGPSRADEADEVSKLIQQNQYDRALARADAYLANRPNDAQMRFLKGLILTERGKTNEAITIFTKLTEDYPELPEPYNNLAVLYAGKGDYEKAREALEMAIRTHPSYATAHENLGDVYAKLASQSYDKALQLDGRNQTAQTKLALVRNLIAGKTPETLAAATPAASPKAKTSAPAAAPQTTPPVVASATPAATDQPSSPAAPIVTATAKAPAAAATVAAATSLPSISASTPSKDKPANKPTLGTDTDVLNAVERWAKAWTDQDIKTYLNSYSEEFDTPGKMSRENWEKMREQRIVGKESIRVVVENPLITITGDEATVKFKQSYFSNRLNNISNKTLTMKLENGAWRITSERVGG</sequence>
<evidence type="ECO:0000313" key="6">
    <source>
        <dbReference type="Proteomes" id="UP001204142"/>
    </source>
</evidence>
<dbReference type="InterPro" id="IPR056203">
    <property type="entry name" value="Cds6_C"/>
</dbReference>
<feature type="repeat" description="TPR" evidence="1">
    <location>
        <begin position="99"/>
        <end position="132"/>
    </location>
</feature>
<evidence type="ECO:0000259" key="4">
    <source>
        <dbReference type="Pfam" id="PF24125"/>
    </source>
</evidence>
<feature type="region of interest" description="Disordered" evidence="2">
    <location>
        <begin position="247"/>
        <end position="270"/>
    </location>
</feature>
<dbReference type="Gene3D" id="1.25.40.10">
    <property type="entry name" value="Tetratricopeptide repeat domain"/>
    <property type="match status" value="1"/>
</dbReference>
<dbReference type="Pfam" id="PF13414">
    <property type="entry name" value="TPR_11"/>
    <property type="match status" value="1"/>
</dbReference>
<dbReference type="PROSITE" id="PS50005">
    <property type="entry name" value="TPR"/>
    <property type="match status" value="1"/>
</dbReference>
<dbReference type="EMBL" id="JANIGO010000004">
    <property type="protein sequence ID" value="MCQ8897187.1"/>
    <property type="molecule type" value="Genomic_DNA"/>
</dbReference>
<organism evidence="5 6">
    <name type="scientific">Limnobacter humi</name>
    <dbReference type="NCBI Taxonomy" id="1778671"/>
    <lineage>
        <taxon>Bacteria</taxon>
        <taxon>Pseudomonadati</taxon>
        <taxon>Pseudomonadota</taxon>
        <taxon>Betaproteobacteria</taxon>
        <taxon>Burkholderiales</taxon>
        <taxon>Burkholderiaceae</taxon>
        <taxon>Limnobacter</taxon>
    </lineage>
</organism>
<dbReference type="SMART" id="SM00028">
    <property type="entry name" value="TPR"/>
    <property type="match status" value="3"/>
</dbReference>
<feature type="signal peptide" evidence="3">
    <location>
        <begin position="1"/>
        <end position="26"/>
    </location>
</feature>
<dbReference type="Gene3D" id="3.10.450.50">
    <property type="match status" value="1"/>
</dbReference>
<protein>
    <submittedName>
        <fullName evidence="5">Tetratricopeptide repeat protein</fullName>
    </submittedName>
</protein>
<proteinExistence type="predicted"/>
<feature type="compositionally biased region" description="Low complexity" evidence="2">
    <location>
        <begin position="185"/>
        <end position="218"/>
    </location>
</feature>
<evidence type="ECO:0000256" key="3">
    <source>
        <dbReference type="SAM" id="SignalP"/>
    </source>
</evidence>
<feature type="region of interest" description="Disordered" evidence="2">
    <location>
        <begin position="185"/>
        <end position="225"/>
    </location>
</feature>
<accession>A0ABT1WK60</accession>
<comment type="caution">
    <text evidence="5">The sequence shown here is derived from an EMBL/GenBank/DDBJ whole genome shotgun (WGS) entry which is preliminary data.</text>
</comment>
<gene>
    <name evidence="5" type="ORF">NQT62_12155</name>
</gene>
<dbReference type="PANTHER" id="PTHR12558:SF13">
    <property type="entry name" value="CELL DIVISION CYCLE PROTEIN 27 HOMOLOG"/>
    <property type="match status" value="1"/>
</dbReference>
<reference evidence="5 6" key="1">
    <citation type="submission" date="2022-07" db="EMBL/GenBank/DDBJ databases">
        <authorList>
            <person name="Xamxidin M."/>
            <person name="Wu M."/>
        </authorList>
    </citation>
    <scope>NUCLEOTIDE SEQUENCE [LARGE SCALE GENOMIC DNA]</scope>
    <source>
        <strain evidence="5 6">NBRC 111650</strain>
    </source>
</reference>
<dbReference type="RefSeq" id="WP_256764988.1">
    <property type="nucleotide sequence ID" value="NZ_JANIGO010000004.1"/>
</dbReference>
<dbReference type="Proteomes" id="UP001204142">
    <property type="component" value="Unassembled WGS sequence"/>
</dbReference>